<reference evidence="1" key="1">
    <citation type="journal article" date="2016" name="Nat. Commun.">
        <title>Neofunctionalization of zona pellucida proteins enhances freeze-prevention in the eggs of Antarctic notothenioids.</title>
        <authorList>
            <person name="Cao L."/>
            <person name="Huang Q."/>
            <person name="Wu Z."/>
            <person name="Cao D.D."/>
            <person name="Ma Z."/>
            <person name="Xu Q."/>
            <person name="Hu P."/>
            <person name="Fu Y."/>
            <person name="Shen Y."/>
            <person name="Chan J."/>
            <person name="Zhou C.Z."/>
            <person name="Zhai W."/>
            <person name="Chen L."/>
        </authorList>
    </citation>
    <scope>NUCLEOTIDE SEQUENCE</scope>
</reference>
<proteinExistence type="evidence at transcript level"/>
<accession>A0A193KVV0</accession>
<name>A0A193KVV0_GYMAC</name>
<dbReference type="AlphaFoldDB" id="A0A193KVV0"/>
<evidence type="ECO:0000313" key="1">
    <source>
        <dbReference type="EMBL" id="ANO39590.1"/>
    </source>
</evidence>
<gene>
    <name evidence="1" type="primary">ZPC3</name>
</gene>
<sequence>NNDPCCCHYKRWINVDGSDDVCRCCDDTCSSNSPTGQTNLGSLIPEDLVSRETVTLCPLMVLPYK</sequence>
<organism evidence="1">
    <name type="scientific">Gymnodraco acuticeps</name>
    <name type="common">Antarctic dragonfish</name>
    <dbReference type="NCBI Taxonomy" id="8218"/>
    <lineage>
        <taxon>Eukaryota</taxon>
        <taxon>Metazoa</taxon>
        <taxon>Chordata</taxon>
        <taxon>Craniata</taxon>
        <taxon>Vertebrata</taxon>
        <taxon>Euteleostomi</taxon>
        <taxon>Actinopterygii</taxon>
        <taxon>Neopterygii</taxon>
        <taxon>Teleostei</taxon>
        <taxon>Neoteleostei</taxon>
        <taxon>Acanthomorphata</taxon>
        <taxon>Eupercaria</taxon>
        <taxon>Perciformes</taxon>
        <taxon>Notothenioidei</taxon>
        <taxon>Bathydraconidae</taxon>
        <taxon>Gymnodraco</taxon>
    </lineage>
</organism>
<feature type="non-terminal residue" evidence="1">
    <location>
        <position position="1"/>
    </location>
</feature>
<protein>
    <submittedName>
        <fullName evidence="1">Zona pellucida protein ZPC3</fullName>
    </submittedName>
</protein>
<dbReference type="EMBL" id="KU522425">
    <property type="protein sequence ID" value="ANO39590.1"/>
    <property type="molecule type" value="mRNA"/>
</dbReference>